<feature type="compositionally biased region" description="Basic residues" evidence="1">
    <location>
        <begin position="141"/>
        <end position="154"/>
    </location>
</feature>
<feature type="region of interest" description="Disordered" evidence="1">
    <location>
        <begin position="119"/>
        <end position="164"/>
    </location>
</feature>
<evidence type="ECO:0000256" key="1">
    <source>
        <dbReference type="SAM" id="MobiDB-lite"/>
    </source>
</evidence>
<dbReference type="InParanoid" id="W2S516"/>
<dbReference type="Proteomes" id="UP000030752">
    <property type="component" value="Unassembled WGS sequence"/>
</dbReference>
<feature type="compositionally biased region" description="Acidic residues" evidence="1">
    <location>
        <begin position="128"/>
        <end position="137"/>
    </location>
</feature>
<dbReference type="HOGENOM" id="CLU_857938_0_0_1"/>
<organism evidence="2 3">
    <name type="scientific">Cyphellophora europaea (strain CBS 101466)</name>
    <name type="common">Phialophora europaea</name>
    <dbReference type="NCBI Taxonomy" id="1220924"/>
    <lineage>
        <taxon>Eukaryota</taxon>
        <taxon>Fungi</taxon>
        <taxon>Dikarya</taxon>
        <taxon>Ascomycota</taxon>
        <taxon>Pezizomycotina</taxon>
        <taxon>Eurotiomycetes</taxon>
        <taxon>Chaetothyriomycetidae</taxon>
        <taxon>Chaetothyriales</taxon>
        <taxon>Cyphellophoraceae</taxon>
        <taxon>Cyphellophora</taxon>
    </lineage>
</organism>
<dbReference type="VEuPathDB" id="FungiDB:HMPREF1541_02854"/>
<dbReference type="RefSeq" id="XP_008715431.1">
    <property type="nucleotide sequence ID" value="XM_008717209.1"/>
</dbReference>
<evidence type="ECO:0000313" key="2">
    <source>
        <dbReference type="EMBL" id="ETN43695.1"/>
    </source>
</evidence>
<name>W2S516_CYPE1</name>
<dbReference type="EMBL" id="KB822718">
    <property type="protein sequence ID" value="ETN43695.1"/>
    <property type="molecule type" value="Genomic_DNA"/>
</dbReference>
<protein>
    <submittedName>
        <fullName evidence="2">Uncharacterized protein</fullName>
    </submittedName>
</protein>
<gene>
    <name evidence="2" type="ORF">HMPREF1541_02854</name>
</gene>
<proteinExistence type="predicted"/>
<reference evidence="2 3" key="1">
    <citation type="submission" date="2013-03" db="EMBL/GenBank/DDBJ databases">
        <title>The Genome Sequence of Phialophora europaea CBS 101466.</title>
        <authorList>
            <consortium name="The Broad Institute Genomics Platform"/>
            <person name="Cuomo C."/>
            <person name="de Hoog S."/>
            <person name="Gorbushina A."/>
            <person name="Walker B."/>
            <person name="Young S.K."/>
            <person name="Zeng Q."/>
            <person name="Gargeya S."/>
            <person name="Fitzgerald M."/>
            <person name="Haas B."/>
            <person name="Abouelleil A."/>
            <person name="Allen A.W."/>
            <person name="Alvarado L."/>
            <person name="Arachchi H.M."/>
            <person name="Berlin A.M."/>
            <person name="Chapman S.B."/>
            <person name="Gainer-Dewar J."/>
            <person name="Goldberg J."/>
            <person name="Griggs A."/>
            <person name="Gujja S."/>
            <person name="Hansen M."/>
            <person name="Howarth C."/>
            <person name="Imamovic A."/>
            <person name="Ireland A."/>
            <person name="Larimer J."/>
            <person name="McCowan C."/>
            <person name="Murphy C."/>
            <person name="Pearson M."/>
            <person name="Poon T.W."/>
            <person name="Priest M."/>
            <person name="Roberts A."/>
            <person name="Saif S."/>
            <person name="Shea T."/>
            <person name="Sisk P."/>
            <person name="Sykes S."/>
            <person name="Wortman J."/>
            <person name="Nusbaum C."/>
            <person name="Birren B."/>
        </authorList>
    </citation>
    <scope>NUCLEOTIDE SEQUENCE [LARGE SCALE GENOMIC DNA]</scope>
    <source>
        <strain evidence="2 3">CBS 101466</strain>
    </source>
</reference>
<evidence type="ECO:0000313" key="3">
    <source>
        <dbReference type="Proteomes" id="UP000030752"/>
    </source>
</evidence>
<dbReference type="GeneID" id="19970193"/>
<dbReference type="AlphaFoldDB" id="W2S516"/>
<sequence length="324" mass="36086">MVGNMPSMNSDRFYQLEENDRMLNRHAVIEPSTHPQSTIGADPFSRQDFEQKLLPKPRGAALIQFEREIAALAPEPLPDLSYLPAFRTQMGPQLLEATTKQNLPAKGVEGVQSISVSVGQDYDHDKENADEDYEDDDAGSRARRKIPFKRKRAPSRGSTPKSRLKPLVDASLLAGKQLEAEVYRFNTTIYDTSADPPWEFLGTNYLDVANARGPMDLIKRVTRKSSGDAELEAAEEDAQNIKGNVVIWGPYAESGRKVTEAWHLATAPMLRAFLGDWLARGATQNVDRADIKVLIWQANEAGKARIARRNHIPMQPLVHAGENS</sequence>
<keyword evidence="3" id="KW-1185">Reference proteome</keyword>
<accession>W2S516</accession>